<protein>
    <submittedName>
        <fullName evidence="1">Carboxymuconolactone decarboxylase family protein</fullName>
    </submittedName>
</protein>
<evidence type="ECO:0000313" key="1">
    <source>
        <dbReference type="EMBL" id="KAB1649519.1"/>
    </source>
</evidence>
<dbReference type="Proteomes" id="UP000431744">
    <property type="component" value="Unassembled WGS sequence"/>
</dbReference>
<dbReference type="Gene3D" id="1.20.1290.10">
    <property type="entry name" value="AhpD-like"/>
    <property type="match status" value="1"/>
</dbReference>
<dbReference type="InterPro" id="IPR029032">
    <property type="entry name" value="AhpD-like"/>
</dbReference>
<proteinExistence type="predicted"/>
<evidence type="ECO:0000313" key="2">
    <source>
        <dbReference type="Proteomes" id="UP000431744"/>
    </source>
</evidence>
<gene>
    <name evidence="1" type="ORF">F8O04_04490</name>
</gene>
<dbReference type="OrthoDB" id="949132at2"/>
<dbReference type="EMBL" id="WBJY01000001">
    <property type="protein sequence ID" value="KAB1649519.1"/>
    <property type="molecule type" value="Genomic_DNA"/>
</dbReference>
<dbReference type="PANTHER" id="PTHR34846">
    <property type="entry name" value="4-CARBOXYMUCONOLACTONE DECARBOXYLASE FAMILY PROTEIN (AFU_ORTHOLOGUE AFUA_6G11590)"/>
    <property type="match status" value="1"/>
</dbReference>
<keyword evidence="2" id="KW-1185">Reference proteome</keyword>
<sequence length="196" mass="20959">MRIQRLTPEQLTHEQRELYDAIAGGPRAAGPQRFALTADDGSLNGPFNGFLLAPAVGDALQGVGAAIRYRTALGDRARELAILLVAARWNSAFERHAHEAIATGLGFDEATLDAVRREDLAPFDGTERAVGDATLALLDGDLDDDAYEAALASLGEAAIFELTTLVGYYSTLALQLRVFRVDEAPLATSTPRPPRA</sequence>
<dbReference type="PANTHER" id="PTHR34846:SF11">
    <property type="entry name" value="4-CARBOXYMUCONOLACTONE DECARBOXYLASE FAMILY PROTEIN (AFU_ORTHOLOGUE AFUA_6G11590)"/>
    <property type="match status" value="1"/>
</dbReference>
<dbReference type="SUPFAM" id="SSF69118">
    <property type="entry name" value="AhpD-like"/>
    <property type="match status" value="1"/>
</dbReference>
<dbReference type="AlphaFoldDB" id="A0A6H9WF13"/>
<dbReference type="RefSeq" id="WP_158028109.1">
    <property type="nucleotide sequence ID" value="NZ_BMHG01000001.1"/>
</dbReference>
<comment type="caution">
    <text evidence="1">The sequence shown here is derived from an EMBL/GenBank/DDBJ whole genome shotgun (WGS) entry which is preliminary data.</text>
</comment>
<organism evidence="1 2">
    <name type="scientific">Pseudoclavibacter endophyticus</name>
    <dbReference type="NCBI Taxonomy" id="1778590"/>
    <lineage>
        <taxon>Bacteria</taxon>
        <taxon>Bacillati</taxon>
        <taxon>Actinomycetota</taxon>
        <taxon>Actinomycetes</taxon>
        <taxon>Micrococcales</taxon>
        <taxon>Microbacteriaceae</taxon>
        <taxon>Pseudoclavibacter</taxon>
    </lineage>
</organism>
<reference evidence="1 2" key="1">
    <citation type="submission" date="2019-09" db="EMBL/GenBank/DDBJ databases">
        <title>Phylogeny of genus Pseudoclavibacter and closely related genus.</title>
        <authorList>
            <person name="Li Y."/>
        </authorList>
    </citation>
    <scope>NUCLEOTIDE SEQUENCE [LARGE SCALE GENOMIC DNA]</scope>
    <source>
        <strain evidence="1 2">EGI 60007</strain>
    </source>
</reference>
<accession>A0A6H9WF13</accession>
<name>A0A6H9WF13_9MICO</name>